<name>A0ABV1W0I2_9ACTN</name>
<sequence length="75" mass="7804">MNSTRGHIIVAVDGHQDSGTTAKELIDAVERVEEARGQDGSSPWYPLPPGVVHAAQLATLKADLGQVAGPCGRLS</sequence>
<evidence type="ECO:0000313" key="2">
    <source>
        <dbReference type="Proteomes" id="UP001458415"/>
    </source>
</evidence>
<dbReference type="EMBL" id="JBEPCU010000151">
    <property type="protein sequence ID" value="MER6977691.1"/>
    <property type="molecule type" value="Genomic_DNA"/>
</dbReference>
<dbReference type="Proteomes" id="UP001458415">
    <property type="component" value="Unassembled WGS sequence"/>
</dbReference>
<reference evidence="1 2" key="1">
    <citation type="submission" date="2024-06" db="EMBL/GenBank/DDBJ databases">
        <title>The Natural Products Discovery Center: Release of the First 8490 Sequenced Strains for Exploring Actinobacteria Biosynthetic Diversity.</title>
        <authorList>
            <person name="Kalkreuter E."/>
            <person name="Kautsar S.A."/>
            <person name="Yang D."/>
            <person name="Bader C.D."/>
            <person name="Teijaro C.N."/>
            <person name="Fluegel L."/>
            <person name="Davis C.M."/>
            <person name="Simpson J.R."/>
            <person name="Lauterbach L."/>
            <person name="Steele A.D."/>
            <person name="Gui C."/>
            <person name="Meng S."/>
            <person name="Li G."/>
            <person name="Viehrig K."/>
            <person name="Ye F."/>
            <person name="Su P."/>
            <person name="Kiefer A.F."/>
            <person name="Nichols A."/>
            <person name="Cepeda A.J."/>
            <person name="Yan W."/>
            <person name="Fan B."/>
            <person name="Jiang Y."/>
            <person name="Adhikari A."/>
            <person name="Zheng C.-J."/>
            <person name="Schuster L."/>
            <person name="Cowan T.M."/>
            <person name="Smanski M.J."/>
            <person name="Chevrette M.G."/>
            <person name="De Carvalho L.P.S."/>
            <person name="Shen B."/>
        </authorList>
    </citation>
    <scope>NUCLEOTIDE SEQUENCE [LARGE SCALE GENOMIC DNA]</scope>
    <source>
        <strain evidence="1 2">NPDC000634</strain>
    </source>
</reference>
<comment type="caution">
    <text evidence="1">The sequence shown here is derived from an EMBL/GenBank/DDBJ whole genome shotgun (WGS) entry which is preliminary data.</text>
</comment>
<evidence type="ECO:0000313" key="1">
    <source>
        <dbReference type="EMBL" id="MER6977691.1"/>
    </source>
</evidence>
<organism evidence="1 2">
    <name type="scientific">Streptomyces carpinensis</name>
    <dbReference type="NCBI Taxonomy" id="66369"/>
    <lineage>
        <taxon>Bacteria</taxon>
        <taxon>Bacillati</taxon>
        <taxon>Actinomycetota</taxon>
        <taxon>Actinomycetes</taxon>
        <taxon>Kitasatosporales</taxon>
        <taxon>Streptomycetaceae</taxon>
        <taxon>Streptomyces</taxon>
    </lineage>
</organism>
<keyword evidence="2" id="KW-1185">Reference proteome</keyword>
<proteinExistence type="predicted"/>
<protein>
    <submittedName>
        <fullName evidence="1">Uncharacterized protein</fullName>
    </submittedName>
</protein>
<gene>
    <name evidence="1" type="ORF">ABT317_11900</name>
</gene>
<dbReference type="RefSeq" id="WP_143668222.1">
    <property type="nucleotide sequence ID" value="NZ_MUBM01000363.1"/>
</dbReference>
<accession>A0ABV1W0I2</accession>